<reference evidence="3" key="2">
    <citation type="submission" date="2019-10" db="EMBL/GenBank/DDBJ databases">
        <title>A de novo genome assembly of a pear dwarfing rootstock.</title>
        <authorList>
            <person name="Wang F."/>
            <person name="Wang J."/>
            <person name="Li S."/>
            <person name="Zhang Y."/>
            <person name="Fang M."/>
            <person name="Ma L."/>
            <person name="Zhao Y."/>
            <person name="Jiang S."/>
        </authorList>
    </citation>
    <scope>NUCLEOTIDE SEQUENCE [LARGE SCALE GENOMIC DNA]</scope>
</reference>
<protein>
    <recommendedName>
        <fullName evidence="4">Transmembrane protein</fullName>
    </recommendedName>
</protein>
<gene>
    <name evidence="2" type="ORF">D8674_019848</name>
</gene>
<dbReference type="Proteomes" id="UP000327157">
    <property type="component" value="Chromosome 17"/>
</dbReference>
<feature type="transmembrane region" description="Helical" evidence="1">
    <location>
        <begin position="6"/>
        <end position="28"/>
    </location>
</feature>
<dbReference type="PANTHER" id="PTHR33237">
    <property type="entry name" value="F2P16.13 PROTEIN-RELATED"/>
    <property type="match status" value="1"/>
</dbReference>
<proteinExistence type="predicted"/>
<name>A0A5N5G8W9_9ROSA</name>
<comment type="caution">
    <text evidence="2">The sequence shown here is derived from an EMBL/GenBank/DDBJ whole genome shotgun (WGS) entry which is preliminary data.</text>
</comment>
<dbReference type="PANTHER" id="PTHR33237:SF31">
    <property type="entry name" value="F2P16.13 PROTEIN"/>
    <property type="match status" value="1"/>
</dbReference>
<evidence type="ECO:0008006" key="4">
    <source>
        <dbReference type="Google" id="ProtNLM"/>
    </source>
</evidence>
<evidence type="ECO:0000313" key="3">
    <source>
        <dbReference type="Proteomes" id="UP000327157"/>
    </source>
</evidence>
<evidence type="ECO:0000256" key="1">
    <source>
        <dbReference type="SAM" id="Phobius"/>
    </source>
</evidence>
<keyword evidence="1" id="KW-1133">Transmembrane helix</keyword>
<dbReference type="OrthoDB" id="1166333at2759"/>
<reference evidence="2 3" key="1">
    <citation type="submission" date="2019-09" db="EMBL/GenBank/DDBJ databases">
        <authorList>
            <person name="Ou C."/>
        </authorList>
    </citation>
    <scope>NUCLEOTIDE SEQUENCE [LARGE SCALE GENOMIC DNA]</scope>
    <source>
        <strain evidence="2">S2</strain>
        <tissue evidence="2">Leaf</tissue>
    </source>
</reference>
<organism evidence="2 3">
    <name type="scientific">Pyrus ussuriensis x Pyrus communis</name>
    <dbReference type="NCBI Taxonomy" id="2448454"/>
    <lineage>
        <taxon>Eukaryota</taxon>
        <taxon>Viridiplantae</taxon>
        <taxon>Streptophyta</taxon>
        <taxon>Embryophyta</taxon>
        <taxon>Tracheophyta</taxon>
        <taxon>Spermatophyta</taxon>
        <taxon>Magnoliopsida</taxon>
        <taxon>eudicotyledons</taxon>
        <taxon>Gunneridae</taxon>
        <taxon>Pentapetalae</taxon>
        <taxon>rosids</taxon>
        <taxon>fabids</taxon>
        <taxon>Rosales</taxon>
        <taxon>Rosaceae</taxon>
        <taxon>Amygdaloideae</taxon>
        <taxon>Maleae</taxon>
        <taxon>Pyrus</taxon>
    </lineage>
</organism>
<dbReference type="AlphaFoldDB" id="A0A5N5G8W9"/>
<keyword evidence="1" id="KW-0812">Transmembrane</keyword>
<keyword evidence="3" id="KW-1185">Reference proteome</keyword>
<evidence type="ECO:0000313" key="2">
    <source>
        <dbReference type="EMBL" id="KAB2611816.1"/>
    </source>
</evidence>
<accession>A0A5N5G8W9</accession>
<reference evidence="2 3" key="3">
    <citation type="submission" date="2019-11" db="EMBL/GenBank/DDBJ databases">
        <title>A de novo genome assembly of a pear dwarfing rootstock.</title>
        <authorList>
            <person name="Wang F."/>
            <person name="Wang J."/>
            <person name="Li S."/>
            <person name="Zhang Y."/>
            <person name="Fang M."/>
            <person name="Ma L."/>
            <person name="Zhao Y."/>
            <person name="Jiang S."/>
        </authorList>
    </citation>
    <scope>NUCLEOTIDE SEQUENCE [LARGE SCALE GENOMIC DNA]</scope>
    <source>
        <strain evidence="2">S2</strain>
        <tissue evidence="2">Leaf</tissue>
    </source>
</reference>
<sequence length="127" mass="14294">MASCSTHLIFVIPISFFSIFSILICLCASTKKSKETEEVIIDTKSKDVKFVAKLNRKISSKAVAMAKMISWRKVEAAAEEDYETDDDEAVWKKKIMMGERCSPLKFSGKIVYDSDGNLLSDSQRENP</sequence>
<keyword evidence="1" id="KW-0472">Membrane</keyword>
<dbReference type="EMBL" id="SMOL01000487">
    <property type="protein sequence ID" value="KAB2611816.1"/>
    <property type="molecule type" value="Genomic_DNA"/>
</dbReference>